<keyword evidence="1" id="KW-1185">Reference proteome</keyword>
<evidence type="ECO:0000313" key="2">
    <source>
        <dbReference type="WBParaSite" id="nRc.2.0.1.t40121-RA"/>
    </source>
</evidence>
<dbReference type="WBParaSite" id="nRc.2.0.1.t40121-RA">
    <property type="protein sequence ID" value="nRc.2.0.1.t40121-RA"/>
    <property type="gene ID" value="nRc.2.0.1.g40121"/>
</dbReference>
<protein>
    <submittedName>
        <fullName evidence="2">Uncharacterized protein</fullName>
    </submittedName>
</protein>
<reference evidence="2" key="1">
    <citation type="submission" date="2022-11" db="UniProtKB">
        <authorList>
            <consortium name="WormBaseParasite"/>
        </authorList>
    </citation>
    <scope>IDENTIFICATION</scope>
</reference>
<evidence type="ECO:0000313" key="1">
    <source>
        <dbReference type="Proteomes" id="UP000887565"/>
    </source>
</evidence>
<sequence length="70" mass="7208">MIPGLTIGAADAISLDGMTMLAGEVDWLIARVSRAVAVRVAVEGRAGRASCSSEDWELAQVVTYGAGMAL</sequence>
<dbReference type="Proteomes" id="UP000887565">
    <property type="component" value="Unplaced"/>
</dbReference>
<organism evidence="1 2">
    <name type="scientific">Romanomermis culicivorax</name>
    <name type="common">Nematode worm</name>
    <dbReference type="NCBI Taxonomy" id="13658"/>
    <lineage>
        <taxon>Eukaryota</taxon>
        <taxon>Metazoa</taxon>
        <taxon>Ecdysozoa</taxon>
        <taxon>Nematoda</taxon>
        <taxon>Enoplea</taxon>
        <taxon>Dorylaimia</taxon>
        <taxon>Mermithida</taxon>
        <taxon>Mermithoidea</taxon>
        <taxon>Mermithidae</taxon>
        <taxon>Romanomermis</taxon>
    </lineage>
</organism>
<proteinExistence type="predicted"/>
<accession>A0A915KMW1</accession>
<dbReference type="AlphaFoldDB" id="A0A915KMW1"/>
<name>A0A915KMW1_ROMCU</name>